<sequence length="275" mass="31627">MTLAALESLANRTVKADFYSIHELMDEYAAAIESHLAQIGRRDLVTADRRDCPEGKAKRVELSRFWKAVETMADRIDYVRENIERASNREAIAARTRREWEALERAYLEETVGKRPVLPAGDKRRVCSAWGCHTVYLPRSKRPSKFCSEKCRHNQKSAAARLKANGTYLPVKEYDHYRQTYAAVRSTAWEAPLVAAHGVATDGRDYRKRTRRGRTSREVAYFDRLGVQREREKPGKVVRYNLTDVAHIFDEQGRLRTGTEWTKASSVRGIILYCS</sequence>
<keyword evidence="2" id="KW-1185">Reference proteome</keyword>
<reference evidence="1" key="1">
    <citation type="submission" date="2023-07" db="EMBL/GenBank/DDBJ databases">
        <authorList>
            <person name="Aktuganov G."/>
            <person name="Boyko T."/>
            <person name="Delegan Y."/>
            <person name="Galimzianova N."/>
            <person name="Gilvanova E."/>
            <person name="Korobov V."/>
            <person name="Kuzmina L."/>
            <person name="Melentiev A."/>
            <person name="Milman P."/>
            <person name="Ryabova A."/>
            <person name="Stupak E."/>
            <person name="Yasakov T."/>
            <person name="Zharikova N."/>
            <person name="Zhurenko E."/>
        </authorList>
    </citation>
    <scope>NUCLEOTIDE SEQUENCE</scope>
    <source>
        <strain evidence="1">IB-739</strain>
    </source>
</reference>
<dbReference type="InterPro" id="IPR023286">
    <property type="entry name" value="ABATE_dom_sf"/>
</dbReference>
<accession>A0ABT8VMF1</accession>
<proteinExistence type="predicted"/>
<protein>
    <submittedName>
        <fullName evidence="1">Uncharacterized protein</fullName>
    </submittedName>
</protein>
<name>A0ABT8VMF1_9BACL</name>
<dbReference type="Proteomes" id="UP001168883">
    <property type="component" value="Unassembled WGS sequence"/>
</dbReference>
<evidence type="ECO:0000313" key="2">
    <source>
        <dbReference type="Proteomes" id="UP001168883"/>
    </source>
</evidence>
<dbReference type="RefSeq" id="WP_302881589.1">
    <property type="nucleotide sequence ID" value="NZ_JAUMKJ010000108.1"/>
</dbReference>
<comment type="caution">
    <text evidence="1">The sequence shown here is derived from an EMBL/GenBank/DDBJ whole genome shotgun (WGS) entry which is preliminary data.</text>
</comment>
<dbReference type="SUPFAM" id="SSF160904">
    <property type="entry name" value="Jann2411-like"/>
    <property type="match status" value="1"/>
</dbReference>
<organism evidence="1 2">
    <name type="scientific">Paenibacillus ehimensis</name>
    <dbReference type="NCBI Taxonomy" id="79264"/>
    <lineage>
        <taxon>Bacteria</taxon>
        <taxon>Bacillati</taxon>
        <taxon>Bacillota</taxon>
        <taxon>Bacilli</taxon>
        <taxon>Bacillales</taxon>
        <taxon>Paenibacillaceae</taxon>
        <taxon>Paenibacillus</taxon>
    </lineage>
</organism>
<evidence type="ECO:0000313" key="1">
    <source>
        <dbReference type="EMBL" id="MDO3682151.1"/>
    </source>
</evidence>
<gene>
    <name evidence="1" type="ORF">Q3C12_34720</name>
</gene>
<dbReference type="EMBL" id="JAUMKJ010000108">
    <property type="protein sequence ID" value="MDO3682151.1"/>
    <property type="molecule type" value="Genomic_DNA"/>
</dbReference>